<accession>T1A8M9</accession>
<dbReference type="GO" id="GO:0002100">
    <property type="term" value="P:tRNA wobble adenosine to inosine editing"/>
    <property type="evidence" value="ECO:0007669"/>
    <property type="project" value="InterPro"/>
</dbReference>
<feature type="domain" description="CMP/dCMP-type deaminase" evidence="11">
    <location>
        <begin position="1"/>
        <end position="111"/>
    </location>
</feature>
<dbReference type="PROSITE" id="PS00903">
    <property type="entry name" value="CYT_DCMP_DEAMINASES_1"/>
    <property type="match status" value="1"/>
</dbReference>
<evidence type="ECO:0000256" key="6">
    <source>
        <dbReference type="ARBA" id="ARBA00022694"/>
    </source>
</evidence>
<evidence type="ECO:0000256" key="5">
    <source>
        <dbReference type="ARBA" id="ARBA00019216"/>
    </source>
</evidence>
<dbReference type="PANTHER" id="PTHR11079">
    <property type="entry name" value="CYTOSINE DEAMINASE FAMILY MEMBER"/>
    <property type="match status" value="1"/>
</dbReference>
<organism evidence="12">
    <name type="scientific">mine drainage metagenome</name>
    <dbReference type="NCBI Taxonomy" id="410659"/>
    <lineage>
        <taxon>unclassified sequences</taxon>
        <taxon>metagenomes</taxon>
        <taxon>ecological metagenomes</taxon>
    </lineage>
</organism>
<comment type="catalytic activity">
    <reaction evidence="10">
        <text>adenosine(34) in tRNA + H2O + H(+) = inosine(34) in tRNA + NH4(+)</text>
        <dbReference type="Rhea" id="RHEA:43168"/>
        <dbReference type="Rhea" id="RHEA-COMP:10373"/>
        <dbReference type="Rhea" id="RHEA-COMP:10374"/>
        <dbReference type="ChEBI" id="CHEBI:15377"/>
        <dbReference type="ChEBI" id="CHEBI:15378"/>
        <dbReference type="ChEBI" id="CHEBI:28938"/>
        <dbReference type="ChEBI" id="CHEBI:74411"/>
        <dbReference type="ChEBI" id="CHEBI:82852"/>
        <dbReference type="EC" id="3.5.4.33"/>
    </reaction>
</comment>
<dbReference type="InterPro" id="IPR016193">
    <property type="entry name" value="Cytidine_deaminase-like"/>
</dbReference>
<dbReference type="InterPro" id="IPR002125">
    <property type="entry name" value="CMP_dCMP_dom"/>
</dbReference>
<evidence type="ECO:0000313" key="12">
    <source>
        <dbReference type="EMBL" id="EQD37254.1"/>
    </source>
</evidence>
<evidence type="ECO:0000259" key="11">
    <source>
        <dbReference type="PROSITE" id="PS51747"/>
    </source>
</evidence>
<evidence type="ECO:0000256" key="8">
    <source>
        <dbReference type="ARBA" id="ARBA00022801"/>
    </source>
</evidence>
<dbReference type="HAMAP" id="MF_00972">
    <property type="entry name" value="tRNA_aden_deaminase"/>
    <property type="match status" value="1"/>
</dbReference>
<dbReference type="GO" id="GO:0008270">
    <property type="term" value="F:zinc ion binding"/>
    <property type="evidence" value="ECO:0007669"/>
    <property type="project" value="InterPro"/>
</dbReference>
<evidence type="ECO:0000256" key="9">
    <source>
        <dbReference type="ARBA" id="ARBA00022833"/>
    </source>
</evidence>
<keyword evidence="9" id="KW-0862">Zinc</keyword>
<keyword evidence="8" id="KW-0378">Hydrolase</keyword>
<dbReference type="InterPro" id="IPR016192">
    <property type="entry name" value="APOBEC/CMP_deaminase_Zn-bd"/>
</dbReference>
<gene>
    <name evidence="12" type="ORF">B1A_17703</name>
</gene>
<dbReference type="SUPFAM" id="SSF53927">
    <property type="entry name" value="Cytidine deaminase-like"/>
    <property type="match status" value="1"/>
</dbReference>
<dbReference type="EMBL" id="AUZX01013030">
    <property type="protein sequence ID" value="EQD37254.1"/>
    <property type="molecule type" value="Genomic_DNA"/>
</dbReference>
<evidence type="ECO:0000256" key="7">
    <source>
        <dbReference type="ARBA" id="ARBA00022723"/>
    </source>
</evidence>
<keyword evidence="7" id="KW-0479">Metal-binding</keyword>
<dbReference type="PANTHER" id="PTHR11079:SF202">
    <property type="entry name" value="TRNA-SPECIFIC ADENOSINE DEAMINASE"/>
    <property type="match status" value="1"/>
</dbReference>
<name>T1A8M9_9ZZZZ</name>
<dbReference type="Gene3D" id="3.40.140.10">
    <property type="entry name" value="Cytidine Deaminase, domain 2"/>
    <property type="match status" value="1"/>
</dbReference>
<proteinExistence type="inferred from homology"/>
<dbReference type="InterPro" id="IPR028883">
    <property type="entry name" value="tRNA_aden_deaminase"/>
</dbReference>
<dbReference type="NCBIfam" id="NF008113">
    <property type="entry name" value="PRK10860.1"/>
    <property type="match status" value="1"/>
</dbReference>
<reference evidence="12" key="1">
    <citation type="submission" date="2013-08" db="EMBL/GenBank/DDBJ databases">
        <authorList>
            <person name="Mendez C."/>
            <person name="Richter M."/>
            <person name="Ferrer M."/>
            <person name="Sanchez J."/>
        </authorList>
    </citation>
    <scope>NUCLEOTIDE SEQUENCE</scope>
</reference>
<comment type="similarity">
    <text evidence="2">Belongs to the cytidine and deoxycytidylate deaminase family. ADAT2 subfamily.</text>
</comment>
<dbReference type="GO" id="GO:0052717">
    <property type="term" value="F:tRNA-specific adenosine-34 deaminase activity"/>
    <property type="evidence" value="ECO:0007669"/>
    <property type="project" value="UniProtKB-EC"/>
</dbReference>
<evidence type="ECO:0000256" key="2">
    <source>
        <dbReference type="ARBA" id="ARBA00010669"/>
    </source>
</evidence>
<dbReference type="PROSITE" id="PS51747">
    <property type="entry name" value="CYT_DCMP_DEAMINASES_2"/>
    <property type="match status" value="1"/>
</dbReference>
<comment type="caution">
    <text evidence="12">The sequence shown here is derived from an EMBL/GenBank/DDBJ whole genome shotgun (WGS) entry which is preliminary data.</text>
</comment>
<evidence type="ECO:0000256" key="10">
    <source>
        <dbReference type="ARBA" id="ARBA00048045"/>
    </source>
</evidence>
<dbReference type="AlphaFoldDB" id="T1A8M9"/>
<reference evidence="12" key="2">
    <citation type="journal article" date="2014" name="ISME J.">
        <title>Microbial stratification in low pH oxic and suboxic macroscopic growths along an acid mine drainage.</title>
        <authorList>
            <person name="Mendez-Garcia C."/>
            <person name="Mesa V."/>
            <person name="Sprenger R.R."/>
            <person name="Richter M."/>
            <person name="Diez M.S."/>
            <person name="Solano J."/>
            <person name="Bargiela R."/>
            <person name="Golyshina O.V."/>
            <person name="Manteca A."/>
            <person name="Ramos J.L."/>
            <person name="Gallego J.R."/>
            <person name="Llorente I."/>
            <person name="Martins Dos Santos V.A."/>
            <person name="Jensen O.N."/>
            <person name="Pelaez A.I."/>
            <person name="Sanchez J."/>
            <person name="Ferrer M."/>
        </authorList>
    </citation>
    <scope>NUCLEOTIDE SEQUENCE</scope>
</reference>
<keyword evidence="6" id="KW-0819">tRNA processing</keyword>
<evidence type="ECO:0000256" key="1">
    <source>
        <dbReference type="ARBA" id="ARBA00001947"/>
    </source>
</evidence>
<evidence type="ECO:0000256" key="4">
    <source>
        <dbReference type="ARBA" id="ARBA00012740"/>
    </source>
</evidence>
<protein>
    <recommendedName>
        <fullName evidence="5">tRNA-specific adenosine deaminase 2</fullName>
        <ecNumber evidence="4">3.5.4.33</ecNumber>
    </recommendedName>
</protein>
<dbReference type="Pfam" id="PF00383">
    <property type="entry name" value="dCMP_cyt_deam_1"/>
    <property type="match status" value="1"/>
</dbReference>
<comment type="cofactor">
    <cofactor evidence="1">
        <name>Zn(2+)</name>
        <dbReference type="ChEBI" id="CHEBI:29105"/>
    </cofactor>
</comment>
<dbReference type="EC" id="3.5.4.33" evidence="4"/>
<sequence length="124" mass="12955">MHFMRLALQQAERAGRCAEVPVGAVLVRDGVVVAQGANCPIGTCDPTAHAEIIALRAGGQALGTYRLSGTTLYVTLEPCAMCAAAIVHARVFRLVFGAWDPRAGAAGSTVNLFALPALNHRVDT</sequence>
<feature type="non-terminal residue" evidence="12">
    <location>
        <position position="124"/>
    </location>
</feature>
<evidence type="ECO:0000256" key="3">
    <source>
        <dbReference type="ARBA" id="ARBA00011738"/>
    </source>
</evidence>
<dbReference type="CDD" id="cd01285">
    <property type="entry name" value="nucleoside_deaminase"/>
    <property type="match status" value="1"/>
</dbReference>
<comment type="subunit">
    <text evidence="3">Homodimer.</text>
</comment>